<accession>A0A644VAQ2</accession>
<feature type="region of interest" description="Disordered" evidence="1">
    <location>
        <begin position="26"/>
        <end position="46"/>
    </location>
</feature>
<comment type="caution">
    <text evidence="2">The sequence shown here is derived from an EMBL/GenBank/DDBJ whole genome shotgun (WGS) entry which is preliminary data.</text>
</comment>
<evidence type="ECO:0000313" key="2">
    <source>
        <dbReference type="EMBL" id="MPL87812.1"/>
    </source>
</evidence>
<sequence>MPEARHVSGGPGSTQDTVNGLYHPFKSLGDIQNGKGNENAEPGSVDKHGCGLEGLGQFRFLHHHGVYLTADTKDFRSDGEPEGGPPPFFLRSFETGLLSLVNFAKQASYARNSLFSVTIFVFIVEYSGFA</sequence>
<dbReference type="AlphaFoldDB" id="A0A644VAQ2"/>
<dbReference type="EMBL" id="VSSQ01000245">
    <property type="protein sequence ID" value="MPL87812.1"/>
    <property type="molecule type" value="Genomic_DNA"/>
</dbReference>
<protein>
    <submittedName>
        <fullName evidence="2">Uncharacterized protein</fullName>
    </submittedName>
</protein>
<organism evidence="2">
    <name type="scientific">bioreactor metagenome</name>
    <dbReference type="NCBI Taxonomy" id="1076179"/>
    <lineage>
        <taxon>unclassified sequences</taxon>
        <taxon>metagenomes</taxon>
        <taxon>ecological metagenomes</taxon>
    </lineage>
</organism>
<gene>
    <name evidence="2" type="ORF">SDC9_33822</name>
</gene>
<evidence type="ECO:0000256" key="1">
    <source>
        <dbReference type="SAM" id="MobiDB-lite"/>
    </source>
</evidence>
<proteinExistence type="predicted"/>
<name>A0A644VAQ2_9ZZZZ</name>
<reference evidence="2" key="1">
    <citation type="submission" date="2019-08" db="EMBL/GenBank/DDBJ databases">
        <authorList>
            <person name="Kucharzyk K."/>
            <person name="Murdoch R.W."/>
            <person name="Higgins S."/>
            <person name="Loffler F."/>
        </authorList>
    </citation>
    <scope>NUCLEOTIDE SEQUENCE</scope>
</reference>